<dbReference type="Proteomes" id="UP000693970">
    <property type="component" value="Unassembled WGS sequence"/>
</dbReference>
<reference evidence="2" key="2">
    <citation type="submission" date="2021-04" db="EMBL/GenBank/DDBJ databases">
        <authorList>
            <person name="Podell S."/>
        </authorList>
    </citation>
    <scope>NUCLEOTIDE SEQUENCE</scope>
    <source>
        <strain evidence="2">Hildebrandi</strain>
    </source>
</reference>
<feature type="compositionally biased region" description="Pro residues" evidence="1">
    <location>
        <begin position="16"/>
        <end position="29"/>
    </location>
</feature>
<feature type="compositionally biased region" description="Polar residues" evidence="1">
    <location>
        <begin position="1"/>
        <end position="13"/>
    </location>
</feature>
<sequence length="68" mass="6974">MTSTISETPSFRSSDPPAPHLTPPMPPPEGDSSTIVPIPPLQGDSSTIVPPMLASKPPPPAVATTKFA</sequence>
<evidence type="ECO:0000256" key="1">
    <source>
        <dbReference type="SAM" id="MobiDB-lite"/>
    </source>
</evidence>
<organism evidence="2 3">
    <name type="scientific">Nitzschia inconspicua</name>
    <dbReference type="NCBI Taxonomy" id="303405"/>
    <lineage>
        <taxon>Eukaryota</taxon>
        <taxon>Sar</taxon>
        <taxon>Stramenopiles</taxon>
        <taxon>Ochrophyta</taxon>
        <taxon>Bacillariophyta</taxon>
        <taxon>Bacillariophyceae</taxon>
        <taxon>Bacillariophycidae</taxon>
        <taxon>Bacillariales</taxon>
        <taxon>Bacillariaceae</taxon>
        <taxon>Nitzschia</taxon>
    </lineage>
</organism>
<name>A0A9K3LE11_9STRA</name>
<gene>
    <name evidence="2" type="ORF">IV203_035763</name>
</gene>
<protein>
    <submittedName>
        <fullName evidence="2">Uncharacterized protein</fullName>
    </submittedName>
</protein>
<keyword evidence="3" id="KW-1185">Reference proteome</keyword>
<dbReference type="AlphaFoldDB" id="A0A9K3LE11"/>
<comment type="caution">
    <text evidence="2">The sequence shown here is derived from an EMBL/GenBank/DDBJ whole genome shotgun (WGS) entry which is preliminary data.</text>
</comment>
<reference evidence="2" key="1">
    <citation type="journal article" date="2021" name="Sci. Rep.">
        <title>Diploid genomic architecture of Nitzschia inconspicua, an elite biomass production diatom.</title>
        <authorList>
            <person name="Oliver A."/>
            <person name="Podell S."/>
            <person name="Pinowska A."/>
            <person name="Traller J.C."/>
            <person name="Smith S.R."/>
            <person name="McClure R."/>
            <person name="Beliaev A."/>
            <person name="Bohutskyi P."/>
            <person name="Hill E.A."/>
            <person name="Rabines A."/>
            <person name="Zheng H."/>
            <person name="Allen L.Z."/>
            <person name="Kuo A."/>
            <person name="Grigoriev I.V."/>
            <person name="Allen A.E."/>
            <person name="Hazlebeck D."/>
            <person name="Allen E.E."/>
        </authorList>
    </citation>
    <scope>NUCLEOTIDE SEQUENCE</scope>
    <source>
        <strain evidence="2">Hildebrandi</strain>
    </source>
</reference>
<feature type="region of interest" description="Disordered" evidence="1">
    <location>
        <begin position="1"/>
        <end position="68"/>
    </location>
</feature>
<accession>A0A9K3LE11</accession>
<dbReference type="EMBL" id="JAGRRH010000013">
    <property type="protein sequence ID" value="KAG7360664.1"/>
    <property type="molecule type" value="Genomic_DNA"/>
</dbReference>
<evidence type="ECO:0000313" key="2">
    <source>
        <dbReference type="EMBL" id="KAG7360664.1"/>
    </source>
</evidence>
<evidence type="ECO:0000313" key="3">
    <source>
        <dbReference type="Proteomes" id="UP000693970"/>
    </source>
</evidence>
<proteinExistence type="predicted"/>